<dbReference type="InterPro" id="IPR036116">
    <property type="entry name" value="FN3_sf"/>
</dbReference>
<dbReference type="GeneID" id="114443371"/>
<keyword evidence="6 12" id="KW-1133">Transmembrane helix</keyword>
<keyword evidence="10" id="KW-0325">Glycoprotein</keyword>
<keyword evidence="15" id="KW-1185">Reference proteome</keyword>
<keyword evidence="8" id="KW-1015">Disulfide bond</keyword>
<keyword evidence="3 12" id="KW-0812">Transmembrane</keyword>
<dbReference type="InterPro" id="IPR052672">
    <property type="entry name" value="Type1_Cytokine_Rcpt_Type2"/>
</dbReference>
<dbReference type="InterPro" id="IPR003529">
    <property type="entry name" value="Hematopoietin_rcpt_Gp130_CS"/>
</dbReference>
<dbReference type="Gene3D" id="2.60.40.10">
    <property type="entry name" value="Immunoglobulins"/>
    <property type="match status" value="7"/>
</dbReference>
<feature type="region of interest" description="Disordered" evidence="11">
    <location>
        <begin position="870"/>
        <end position="889"/>
    </location>
</feature>
<evidence type="ECO:0000256" key="6">
    <source>
        <dbReference type="ARBA" id="ARBA00022989"/>
    </source>
</evidence>
<dbReference type="AlphaFoldDB" id="A0A6P7JAG4"/>
<accession>A0A6P7JAG4</accession>
<name>A0A6P7JAG4_9TELE</name>
<proteinExistence type="inferred from homology"/>
<evidence type="ECO:0000256" key="9">
    <source>
        <dbReference type="ARBA" id="ARBA00023170"/>
    </source>
</evidence>
<evidence type="ECO:0000256" key="13">
    <source>
        <dbReference type="SAM" id="SignalP"/>
    </source>
</evidence>
<feature type="domain" description="Fibronectin type-III" evidence="14">
    <location>
        <begin position="322"/>
        <end position="417"/>
    </location>
</feature>
<dbReference type="Pfam" id="PF25552">
    <property type="entry name" value="LIFR_D4"/>
    <property type="match status" value="1"/>
</dbReference>
<keyword evidence="5" id="KW-0677">Repeat</keyword>
<feature type="transmembrane region" description="Helical" evidence="12">
    <location>
        <begin position="711"/>
        <end position="730"/>
    </location>
</feature>
<evidence type="ECO:0000256" key="7">
    <source>
        <dbReference type="ARBA" id="ARBA00023136"/>
    </source>
</evidence>
<organism evidence="15 16">
    <name type="scientific">Parambassis ranga</name>
    <name type="common">Indian glassy fish</name>
    <dbReference type="NCBI Taxonomy" id="210632"/>
    <lineage>
        <taxon>Eukaryota</taxon>
        <taxon>Metazoa</taxon>
        <taxon>Chordata</taxon>
        <taxon>Craniata</taxon>
        <taxon>Vertebrata</taxon>
        <taxon>Euteleostomi</taxon>
        <taxon>Actinopterygii</taxon>
        <taxon>Neopterygii</taxon>
        <taxon>Teleostei</taxon>
        <taxon>Neoteleostei</taxon>
        <taxon>Acanthomorphata</taxon>
        <taxon>Ovalentaria</taxon>
        <taxon>Ambassidae</taxon>
        <taxon>Parambassis</taxon>
    </lineage>
</organism>
<evidence type="ECO:0000313" key="16">
    <source>
        <dbReference type="RefSeq" id="XP_028273116.1"/>
    </source>
</evidence>
<dbReference type="Pfam" id="PF17971">
    <property type="entry name" value="LIFR_D2"/>
    <property type="match status" value="1"/>
</dbReference>
<evidence type="ECO:0000256" key="10">
    <source>
        <dbReference type="ARBA" id="ARBA00023180"/>
    </source>
</evidence>
<evidence type="ECO:0000256" key="4">
    <source>
        <dbReference type="ARBA" id="ARBA00022729"/>
    </source>
</evidence>
<evidence type="ECO:0000256" key="12">
    <source>
        <dbReference type="SAM" id="Phobius"/>
    </source>
</evidence>
<sequence length="905" mass="101781">MASRIYDCQVTDIVRRIMMIAWLLLLSLFSVSAQKGQDNGVLQCGPQNVKLNSMNQMLLLEWDDDPSCSALHDELIYELVVLIADQQVHYDEVTVPPDQILSTHSWNWTSYLSLECASHSVRLNSQYSNQRSPYTQQQALRKQSSKTYEVHPRDRVFAAGSTATFCCILPAGEHFDKMYLTGYDGTNISSTNISHQIYTLTLTLTHASSGCINVICKTNRTTYGACTYVGDPPGDKDLQCETRDLESVECHWIAGRKTLPGQWHQTYQLLGSSCADGVRGRCSKKTQVDAVERNWTLTVENVLGKVELHDRAALSHRVHMLAPEQVTASAVNARNVSLQWRWTVEHYYNLNVTCQVNISCGETYTITETFGVGLNVSVFNDLIPNWTYEVTVRCRTAQHSWKWGDWSRSVNFHTKGDVPEALDVWMQRKEKQTIIIWKKPEAYHSHGDIIDYEVTWANPRGSDGLVARVTVPHNNHSVALSLHTNEEHITVSARNIYGSSSPSTIIIPSLTPDRTRVSTSRIIGANRTFYLSWPVSPLASCGFIVDWCPSIRQDTVDWVKVPPNKTSVSIYSRDFKDGLRYLLSIYACTQGAPVLLEMREGYVSETRIKDGLFKTLKYKQQGSDVEMSWDPIPLREQTAFIQGYTFYYQDGSNMAFKESTDDPEATSLTARHLKITSYTFTVTALTAVGECGNTSISATLNYPTDKMITEVVVALGVVFCGLVLAIIFCYRHWACIKHKVYPPIPKPVLTDKWLTSPSEHTVCDPHVDKSHHSEAHTVDTVEVDYKFRLPQSSYISQEDMPFVHTQTPKGYYNEPLKMCCPPPITVPTSHVSPHFRVGFPNLSYNSFMQPEGQQCSLGPGFQQAMIRCSGGYQPQSSSESFTEEPPDSPMSCVSAYILLPQAPST</sequence>
<dbReference type="GO" id="GO:0005886">
    <property type="term" value="C:plasma membrane"/>
    <property type="evidence" value="ECO:0007669"/>
    <property type="project" value="UniProtKB-ARBA"/>
</dbReference>
<evidence type="ECO:0000256" key="11">
    <source>
        <dbReference type="SAM" id="MobiDB-lite"/>
    </source>
</evidence>
<evidence type="ECO:0000256" key="8">
    <source>
        <dbReference type="ARBA" id="ARBA00023157"/>
    </source>
</evidence>
<comment type="subcellular location">
    <subcellularLocation>
        <location evidence="1">Membrane</location>
        <topology evidence="1">Single-pass type I membrane protein</topology>
    </subcellularLocation>
</comment>
<evidence type="ECO:0000256" key="5">
    <source>
        <dbReference type="ARBA" id="ARBA00022737"/>
    </source>
</evidence>
<dbReference type="PANTHER" id="PTHR48423:SF1">
    <property type="entry name" value="INTERLEUKIN-27 RECEPTOR SUBUNIT ALPHA"/>
    <property type="match status" value="1"/>
</dbReference>
<dbReference type="InterPro" id="IPR040817">
    <property type="entry name" value="LIFR_D2"/>
</dbReference>
<dbReference type="SMART" id="SM00060">
    <property type="entry name" value="FN3"/>
    <property type="match status" value="3"/>
</dbReference>
<dbReference type="GO" id="GO:0004896">
    <property type="term" value="F:cytokine receptor activity"/>
    <property type="evidence" value="ECO:0007669"/>
    <property type="project" value="InterPro"/>
</dbReference>
<dbReference type="SUPFAM" id="SSF49265">
    <property type="entry name" value="Fibronectin type III"/>
    <property type="match status" value="2"/>
</dbReference>
<reference evidence="16" key="1">
    <citation type="submission" date="2025-08" db="UniProtKB">
        <authorList>
            <consortium name="RefSeq"/>
        </authorList>
    </citation>
    <scope>IDENTIFICATION</scope>
</reference>
<dbReference type="InterPro" id="IPR003961">
    <property type="entry name" value="FN3_dom"/>
</dbReference>
<evidence type="ECO:0000256" key="1">
    <source>
        <dbReference type="ARBA" id="ARBA00004479"/>
    </source>
</evidence>
<dbReference type="CDD" id="cd00063">
    <property type="entry name" value="FN3"/>
    <property type="match status" value="3"/>
</dbReference>
<dbReference type="InterPro" id="IPR048497">
    <property type="entry name" value="LIF-R-like_Ig-like"/>
</dbReference>
<dbReference type="PROSITE" id="PS50853">
    <property type="entry name" value="FN3"/>
    <property type="match status" value="2"/>
</dbReference>
<keyword evidence="7 12" id="KW-0472">Membrane</keyword>
<evidence type="ECO:0000313" key="15">
    <source>
        <dbReference type="Proteomes" id="UP000515145"/>
    </source>
</evidence>
<dbReference type="InParanoid" id="A0A6P7JAG4"/>
<dbReference type="OrthoDB" id="6382334at2759"/>
<gene>
    <name evidence="16" type="primary">LOC114443371</name>
</gene>
<dbReference type="InterPro" id="IPR013783">
    <property type="entry name" value="Ig-like_fold"/>
</dbReference>
<keyword evidence="9" id="KW-0675">Receptor</keyword>
<evidence type="ECO:0000256" key="3">
    <source>
        <dbReference type="ARBA" id="ARBA00022692"/>
    </source>
</evidence>
<dbReference type="PROSITE" id="PS01353">
    <property type="entry name" value="HEMATOPO_REC_L_F2"/>
    <property type="match status" value="1"/>
</dbReference>
<dbReference type="RefSeq" id="XP_028273116.1">
    <property type="nucleotide sequence ID" value="XM_028417315.1"/>
</dbReference>
<dbReference type="Pfam" id="PF21177">
    <property type="entry name" value="LIF-R_Ig-like"/>
    <property type="match status" value="1"/>
</dbReference>
<dbReference type="PANTHER" id="PTHR48423">
    <property type="entry name" value="INTERLEUKIN-27 RECEPTOR SUBUNIT ALPHA"/>
    <property type="match status" value="1"/>
</dbReference>
<feature type="domain" description="Fibronectin type-III" evidence="14">
    <location>
        <begin position="418"/>
        <end position="514"/>
    </location>
</feature>
<feature type="signal peptide" evidence="13">
    <location>
        <begin position="1"/>
        <end position="33"/>
    </location>
</feature>
<protein>
    <submittedName>
        <fullName evidence="16">Leukemia inhibitory factor receptor-like</fullName>
    </submittedName>
</protein>
<evidence type="ECO:0000256" key="2">
    <source>
        <dbReference type="ARBA" id="ARBA00008921"/>
    </source>
</evidence>
<evidence type="ECO:0000259" key="14">
    <source>
        <dbReference type="PROSITE" id="PS50853"/>
    </source>
</evidence>
<keyword evidence="4 13" id="KW-0732">Signal</keyword>
<dbReference type="Proteomes" id="UP000515145">
    <property type="component" value="Chromosome 12"/>
</dbReference>
<feature type="chain" id="PRO_5027807188" evidence="13">
    <location>
        <begin position="34"/>
        <end position="905"/>
    </location>
</feature>
<comment type="similarity">
    <text evidence="2">Belongs to the type I cytokine receptor family. Type 2 subfamily.</text>
</comment>